<feature type="region of interest" description="Disordered" evidence="1">
    <location>
        <begin position="1"/>
        <end position="71"/>
    </location>
</feature>
<organism evidence="2 3">
    <name type="scientific">Plasmodium ovale wallikeri</name>
    <dbReference type="NCBI Taxonomy" id="864142"/>
    <lineage>
        <taxon>Eukaryota</taxon>
        <taxon>Sar</taxon>
        <taxon>Alveolata</taxon>
        <taxon>Apicomplexa</taxon>
        <taxon>Aconoidasida</taxon>
        <taxon>Haemosporida</taxon>
        <taxon>Plasmodiidae</taxon>
        <taxon>Plasmodium</taxon>
        <taxon>Plasmodium (Plasmodium)</taxon>
    </lineage>
</organism>
<reference evidence="3" key="1">
    <citation type="submission" date="2016-05" db="EMBL/GenBank/DDBJ databases">
        <authorList>
            <person name="Naeem Raeece"/>
        </authorList>
    </citation>
    <scope>NUCLEOTIDE SEQUENCE [LARGE SCALE GENOMIC DNA]</scope>
</reference>
<name>A0A1A8YXX3_PLAOA</name>
<feature type="compositionally biased region" description="Basic and acidic residues" evidence="1">
    <location>
        <begin position="58"/>
        <end position="71"/>
    </location>
</feature>
<feature type="compositionally biased region" description="Basic residues" evidence="1">
    <location>
        <begin position="1"/>
        <end position="10"/>
    </location>
</feature>
<dbReference type="EMBL" id="FLRE01000115">
    <property type="protein sequence ID" value="SBT36305.1"/>
    <property type="molecule type" value="Genomic_DNA"/>
</dbReference>
<protein>
    <submittedName>
        <fullName evidence="2">Uncharacterized protein</fullName>
    </submittedName>
</protein>
<evidence type="ECO:0000313" key="2">
    <source>
        <dbReference type="EMBL" id="SBT36305.1"/>
    </source>
</evidence>
<dbReference type="AlphaFoldDB" id="A0A1A8YXX3"/>
<sequence length="556" mass="65728">MTKKKKKSKNAKKEPDKGNNCSNENDSELICKNKNENRANANDSEQKQNRNKKLSQKSYEENKNDPELHTCLDENEKKNVYHIFEELTHNKDINSSVKHYTWLYFFENMMLKLDTFISHILNYSYYLLNNEAKNMDSSKNSKRNILLTEPDHTLNRESGNNDQNNFKLNFNNTTFKRIEQIIEHNNDSTINYNVAEKELAIINYLKKQNIKSMIYVNDIFEPQYLSILLLISSTNEKEIFNVNDEQKLLTKLCANDSNKKIDYNELGILKGYDIILVRYSLEIMYFYKNKNELANFDNFSMENEHNFATENEYNFATENEYNLVNSSKRTMKNKNKNKNKKIDKTIEINNKKEKESKIQKKVIIEKSKYPTMITWRNYLNSSHLLNEKVVLDALNVCSGMDGYIDDQNFNFDVLVNNNYSYLVQYKTEISICRLIHAVTSLLKKRIKPIIYIPHWWYYDIFLCEEKITETAEFHLYVFDELKKDGLLNIGYKKKNSLILTMDEKDIDLFTDLATQNDATLCTNNNDIIKYYLNINENAKVSKFISQGTFFVITNFL</sequence>
<accession>A0A1A8YXX3</accession>
<gene>
    <name evidence="2" type="ORF">POVWA2_029470</name>
</gene>
<evidence type="ECO:0000313" key="3">
    <source>
        <dbReference type="Proteomes" id="UP000078550"/>
    </source>
</evidence>
<dbReference type="Proteomes" id="UP000078550">
    <property type="component" value="Unassembled WGS sequence"/>
</dbReference>
<evidence type="ECO:0000256" key="1">
    <source>
        <dbReference type="SAM" id="MobiDB-lite"/>
    </source>
</evidence>
<proteinExistence type="predicted"/>